<keyword evidence="2" id="KW-1185">Reference proteome</keyword>
<name>A0ACB6QBX4_9PLEO</name>
<proteinExistence type="predicted"/>
<sequence>MTQKIYKHMTRYHACSQSMTYGHFPLLVSQYFASVIMFIVSVMGTGEVEVNIRKLQTGVCISAQANVLKYKKGDACVGCWLLTKSRQIAFHFGTGVFQTDVLALYNMACTASTIFSSPLFATLCKLLRYEPSSVESRSWRLAAPRILLAKKLHALLKEQSLGWSAVEPMDHITYNNGPDMPFSS</sequence>
<reference evidence="1" key="1">
    <citation type="journal article" date="2020" name="Stud. Mycol.">
        <title>101 Dothideomycetes genomes: a test case for predicting lifestyles and emergence of pathogens.</title>
        <authorList>
            <person name="Haridas S."/>
            <person name="Albert R."/>
            <person name="Binder M."/>
            <person name="Bloem J."/>
            <person name="Labutti K."/>
            <person name="Salamov A."/>
            <person name="Andreopoulos B."/>
            <person name="Baker S."/>
            <person name="Barry K."/>
            <person name="Bills G."/>
            <person name="Bluhm B."/>
            <person name="Cannon C."/>
            <person name="Castanera R."/>
            <person name="Culley D."/>
            <person name="Daum C."/>
            <person name="Ezra D."/>
            <person name="Gonzalez J."/>
            <person name="Henrissat B."/>
            <person name="Kuo A."/>
            <person name="Liang C."/>
            <person name="Lipzen A."/>
            <person name="Lutzoni F."/>
            <person name="Magnuson J."/>
            <person name="Mondo S."/>
            <person name="Nolan M."/>
            <person name="Ohm R."/>
            <person name="Pangilinan J."/>
            <person name="Park H.-J."/>
            <person name="Ramirez L."/>
            <person name="Alfaro M."/>
            <person name="Sun H."/>
            <person name="Tritt A."/>
            <person name="Yoshinaga Y."/>
            <person name="Zwiers L.-H."/>
            <person name="Turgeon B."/>
            <person name="Goodwin S."/>
            <person name="Spatafora J."/>
            <person name="Crous P."/>
            <person name="Grigoriev I."/>
        </authorList>
    </citation>
    <scope>NUCLEOTIDE SEQUENCE</scope>
    <source>
        <strain evidence="1">ATCC 200398</strain>
    </source>
</reference>
<gene>
    <name evidence="1" type="ORF">BDR25DRAFT_361541</name>
</gene>
<evidence type="ECO:0000313" key="2">
    <source>
        <dbReference type="Proteomes" id="UP000799755"/>
    </source>
</evidence>
<organism evidence="1 2">
    <name type="scientific">Lindgomyces ingoldianus</name>
    <dbReference type="NCBI Taxonomy" id="673940"/>
    <lineage>
        <taxon>Eukaryota</taxon>
        <taxon>Fungi</taxon>
        <taxon>Dikarya</taxon>
        <taxon>Ascomycota</taxon>
        <taxon>Pezizomycotina</taxon>
        <taxon>Dothideomycetes</taxon>
        <taxon>Pleosporomycetidae</taxon>
        <taxon>Pleosporales</taxon>
        <taxon>Lindgomycetaceae</taxon>
        <taxon>Lindgomyces</taxon>
    </lineage>
</organism>
<dbReference type="EMBL" id="MU003536">
    <property type="protein sequence ID" value="KAF2464473.1"/>
    <property type="molecule type" value="Genomic_DNA"/>
</dbReference>
<evidence type="ECO:0000313" key="1">
    <source>
        <dbReference type="EMBL" id="KAF2464473.1"/>
    </source>
</evidence>
<accession>A0ACB6QBX4</accession>
<comment type="caution">
    <text evidence="1">The sequence shown here is derived from an EMBL/GenBank/DDBJ whole genome shotgun (WGS) entry which is preliminary data.</text>
</comment>
<protein>
    <submittedName>
        <fullName evidence="1">Uncharacterized protein</fullName>
    </submittedName>
</protein>
<dbReference type="Proteomes" id="UP000799755">
    <property type="component" value="Unassembled WGS sequence"/>
</dbReference>